<feature type="region of interest" description="Disordered" evidence="1">
    <location>
        <begin position="192"/>
        <end position="275"/>
    </location>
</feature>
<feature type="compositionally biased region" description="Acidic residues" evidence="1">
    <location>
        <begin position="255"/>
        <end position="271"/>
    </location>
</feature>
<reference evidence="2" key="1">
    <citation type="submission" date="2020-06" db="EMBL/GenBank/DDBJ databases">
        <authorList>
            <consortium name="Plant Systems Biology data submission"/>
        </authorList>
    </citation>
    <scope>NUCLEOTIDE SEQUENCE</scope>
    <source>
        <strain evidence="2">D6</strain>
    </source>
</reference>
<proteinExistence type="predicted"/>
<feature type="compositionally biased region" description="Low complexity" evidence="1">
    <location>
        <begin position="145"/>
        <end position="172"/>
    </location>
</feature>
<feature type="compositionally biased region" description="Basic residues" evidence="1">
    <location>
        <begin position="327"/>
        <end position="337"/>
    </location>
</feature>
<feature type="compositionally biased region" description="Low complexity" evidence="1">
    <location>
        <begin position="200"/>
        <end position="210"/>
    </location>
</feature>
<evidence type="ECO:0000256" key="1">
    <source>
        <dbReference type="SAM" id="MobiDB-lite"/>
    </source>
</evidence>
<name>A0A9N8HNK1_9STRA</name>
<accession>A0A9N8HNK1</accession>
<feature type="compositionally biased region" description="Basic and acidic residues" evidence="1">
    <location>
        <begin position="28"/>
        <end position="45"/>
    </location>
</feature>
<feature type="region of interest" description="Disordered" evidence="1">
    <location>
        <begin position="145"/>
        <end position="180"/>
    </location>
</feature>
<dbReference type="EMBL" id="CAICTM010001091">
    <property type="protein sequence ID" value="CAB9520316.1"/>
    <property type="molecule type" value="Genomic_DNA"/>
</dbReference>
<feature type="compositionally biased region" description="Low complexity" evidence="1">
    <location>
        <begin position="88"/>
        <end position="117"/>
    </location>
</feature>
<evidence type="ECO:0000313" key="2">
    <source>
        <dbReference type="EMBL" id="CAB9520316.1"/>
    </source>
</evidence>
<gene>
    <name evidence="2" type="ORF">SEMRO_1093_G240340.1</name>
</gene>
<feature type="region of interest" description="Disordered" evidence="1">
    <location>
        <begin position="23"/>
        <end position="50"/>
    </location>
</feature>
<sequence>MPIELETASLDYSSTQFTADIRSMSQDYSRHDYSDYRSMDTRSVRSDPQSVAKSAFTNFTESLSHSTEEIQHGVKKTFSSIASSFSRSSTASESSSESGSFDQSTDSSSSGYSSHTGGASGGLQNMKSWTEFAFGEAMKSRVSSLTSSSSYSVSSSTTRSSNDSSLSSRSASPRMNSDKIAITVDKAGIVLRESSDDHSSSSSGSSSVASWQETASRDVSLLDTIGENGEEDEEDDDDENDDGSSSGSETRSEGLDDDDNGLLYDYDDDSTEFNSDVGLEDLGAVMLQIGSCQFEPESASLSFDDEEYSYNSSGLVDFSRYVAAKNAKGKPQPHRGNNHGFDDDDSQKENDDRNTIFMKRLHNKSSKPTEKKKGGLTSFLNKAFSCGGPF</sequence>
<evidence type="ECO:0000313" key="3">
    <source>
        <dbReference type="Proteomes" id="UP001153069"/>
    </source>
</evidence>
<dbReference type="AlphaFoldDB" id="A0A9N8HNK1"/>
<dbReference type="Proteomes" id="UP001153069">
    <property type="component" value="Unassembled WGS sequence"/>
</dbReference>
<keyword evidence="3" id="KW-1185">Reference proteome</keyword>
<feature type="region of interest" description="Disordered" evidence="1">
    <location>
        <begin position="88"/>
        <end position="123"/>
    </location>
</feature>
<organism evidence="2 3">
    <name type="scientific">Seminavis robusta</name>
    <dbReference type="NCBI Taxonomy" id="568900"/>
    <lineage>
        <taxon>Eukaryota</taxon>
        <taxon>Sar</taxon>
        <taxon>Stramenopiles</taxon>
        <taxon>Ochrophyta</taxon>
        <taxon>Bacillariophyta</taxon>
        <taxon>Bacillariophyceae</taxon>
        <taxon>Bacillariophycidae</taxon>
        <taxon>Naviculales</taxon>
        <taxon>Naviculaceae</taxon>
        <taxon>Seminavis</taxon>
    </lineage>
</organism>
<feature type="region of interest" description="Disordered" evidence="1">
    <location>
        <begin position="326"/>
        <end position="374"/>
    </location>
</feature>
<feature type="compositionally biased region" description="Acidic residues" evidence="1">
    <location>
        <begin position="228"/>
        <end position="242"/>
    </location>
</feature>
<comment type="caution">
    <text evidence="2">The sequence shown here is derived from an EMBL/GenBank/DDBJ whole genome shotgun (WGS) entry which is preliminary data.</text>
</comment>
<protein>
    <submittedName>
        <fullName evidence="2">Uncharacterized protein</fullName>
    </submittedName>
</protein>